<accession>A0AC61R2Z4</accession>
<evidence type="ECO:0000313" key="1">
    <source>
        <dbReference type="EMBL" id="TGY00668.1"/>
    </source>
</evidence>
<reference evidence="1" key="1">
    <citation type="submission" date="2019-04" db="EMBL/GenBank/DDBJ databases">
        <title>Microbes associate with the intestines of laboratory mice.</title>
        <authorList>
            <person name="Navarre W."/>
            <person name="Wong E."/>
            <person name="Huang K."/>
            <person name="Tropini C."/>
            <person name="Ng K."/>
            <person name="Yu B."/>
        </authorList>
    </citation>
    <scope>NUCLEOTIDE SEQUENCE</scope>
    <source>
        <strain evidence="1">NM72_1-8</strain>
    </source>
</reference>
<dbReference type="Proteomes" id="UP000307720">
    <property type="component" value="Unassembled WGS sequence"/>
</dbReference>
<organism evidence="1 2">
    <name type="scientific">Hominisplanchenecus murintestinalis</name>
    <dbReference type="NCBI Taxonomy" id="2941517"/>
    <lineage>
        <taxon>Bacteria</taxon>
        <taxon>Bacillati</taxon>
        <taxon>Bacillota</taxon>
        <taxon>Clostridia</taxon>
        <taxon>Lachnospirales</taxon>
        <taxon>Lachnospiraceae</taxon>
        <taxon>Hominisplanchenecus</taxon>
    </lineage>
</organism>
<gene>
    <name evidence="1" type="primary">murA</name>
    <name evidence="1" type="ORF">E5357_00350</name>
</gene>
<proteinExistence type="predicted"/>
<evidence type="ECO:0000313" key="2">
    <source>
        <dbReference type="Proteomes" id="UP000307720"/>
    </source>
</evidence>
<protein>
    <submittedName>
        <fullName evidence="1">UDP-N-acetylglucosamine 1-carboxyvinyltransferase</fullName>
        <ecNumber evidence="1">2.5.1.7</ecNumber>
    </submittedName>
</protein>
<keyword evidence="2" id="KW-1185">Reference proteome</keyword>
<sequence>MACIEIYGGHPLDGEVVIQGSKNAALPILAGVVLHRGTTVLHNCPRISDVMHMIKILEEMGCSVSQSGNTLCIDAKGLNKPCVPEELGEKMRCSVIFLGALLGREGRAEIPYPGGCTIGERPIDMHVDALHQMRAEIQEGCGCLAGKSSRLCGSRISLRFPSVGATENVILAAVLAEGTTEIRGGAREPEIIELCRFLNGMGAKIRGAGTERIRIDGVRELSDSEFVLMPDRIVTGTYLMAAIASRGRCMLREAPQEQMENVISAAERMGARIERMPEGMRVDARAAAKALPMLRTAPHPGFPTDLQSQVMAALCLADGESRIQESVFEARFRTAGELAKMGADISICGQEARIQGTVRLHGETVAAPELRGGAALVIAGAAAEGRTRIEGCHYIQRGYEDICRDMRALGADIRMI</sequence>
<keyword evidence="1" id="KW-0808">Transferase</keyword>
<dbReference type="EMBL" id="SRZB01000001">
    <property type="protein sequence ID" value="TGY00668.1"/>
    <property type="molecule type" value="Genomic_DNA"/>
</dbReference>
<name>A0AC61R2Z4_9FIRM</name>
<dbReference type="EC" id="2.5.1.7" evidence="1"/>
<comment type="caution">
    <text evidence="1">The sequence shown here is derived from an EMBL/GenBank/DDBJ whole genome shotgun (WGS) entry which is preliminary data.</text>
</comment>